<keyword evidence="9" id="KW-1185">Reference proteome</keyword>
<gene>
    <name evidence="8" type="ORF">MELLADRAFT_94433</name>
</gene>
<evidence type="ECO:0000256" key="4">
    <source>
        <dbReference type="PROSITE-ProRule" id="PRU00175"/>
    </source>
</evidence>
<dbReference type="Gene3D" id="3.30.40.10">
    <property type="entry name" value="Zinc/RING finger domain, C3HC4 (zinc finger)"/>
    <property type="match status" value="1"/>
</dbReference>
<feature type="region of interest" description="Disordered" evidence="6">
    <location>
        <begin position="293"/>
        <end position="336"/>
    </location>
</feature>
<organism evidence="9">
    <name type="scientific">Melampsora larici-populina (strain 98AG31 / pathotype 3-4-7)</name>
    <name type="common">Poplar leaf rust fungus</name>
    <dbReference type="NCBI Taxonomy" id="747676"/>
    <lineage>
        <taxon>Eukaryota</taxon>
        <taxon>Fungi</taxon>
        <taxon>Dikarya</taxon>
        <taxon>Basidiomycota</taxon>
        <taxon>Pucciniomycotina</taxon>
        <taxon>Pucciniomycetes</taxon>
        <taxon>Pucciniales</taxon>
        <taxon>Melampsoraceae</taxon>
        <taxon>Melampsora</taxon>
    </lineage>
</organism>
<reference evidence="9" key="1">
    <citation type="journal article" date="2011" name="Proc. Natl. Acad. Sci. U.S.A.">
        <title>Obligate biotrophy features unraveled by the genomic analysis of rust fungi.</title>
        <authorList>
            <person name="Duplessis S."/>
            <person name="Cuomo C.A."/>
            <person name="Lin Y.-C."/>
            <person name="Aerts A."/>
            <person name="Tisserant E."/>
            <person name="Veneault-Fourrey C."/>
            <person name="Joly D.L."/>
            <person name="Hacquard S."/>
            <person name="Amselem J."/>
            <person name="Cantarel B.L."/>
            <person name="Chiu R."/>
            <person name="Coutinho P.M."/>
            <person name="Feau N."/>
            <person name="Field M."/>
            <person name="Frey P."/>
            <person name="Gelhaye E."/>
            <person name="Goldberg J."/>
            <person name="Grabherr M.G."/>
            <person name="Kodira C.D."/>
            <person name="Kohler A."/>
            <person name="Kuees U."/>
            <person name="Lindquist E.A."/>
            <person name="Lucas S.M."/>
            <person name="Mago R."/>
            <person name="Mauceli E."/>
            <person name="Morin E."/>
            <person name="Murat C."/>
            <person name="Pangilinan J.L."/>
            <person name="Park R."/>
            <person name="Pearson M."/>
            <person name="Quesneville H."/>
            <person name="Rouhier N."/>
            <person name="Sakthikumar S."/>
            <person name="Salamov A.A."/>
            <person name="Schmutz J."/>
            <person name="Selles B."/>
            <person name="Shapiro H."/>
            <person name="Tanguay P."/>
            <person name="Tuskan G.A."/>
            <person name="Henrissat B."/>
            <person name="Van de Peer Y."/>
            <person name="Rouze P."/>
            <person name="Ellis J.G."/>
            <person name="Dodds P.N."/>
            <person name="Schein J.E."/>
            <person name="Zhong S."/>
            <person name="Hamelin R.C."/>
            <person name="Grigoriev I.V."/>
            <person name="Szabo L.J."/>
            <person name="Martin F."/>
        </authorList>
    </citation>
    <scope>NUCLEOTIDE SEQUENCE [LARGE SCALE GENOMIC DNA]</scope>
    <source>
        <strain evidence="9">98AG31 / pathotype 3-4-7</strain>
    </source>
</reference>
<dbReference type="PROSITE" id="PS00518">
    <property type="entry name" value="ZF_RING_1"/>
    <property type="match status" value="1"/>
</dbReference>
<dbReference type="OrthoDB" id="6105938at2759"/>
<evidence type="ECO:0000256" key="3">
    <source>
        <dbReference type="ARBA" id="ARBA00022833"/>
    </source>
</evidence>
<dbReference type="HOGENOM" id="CLU_622774_0_0_1"/>
<dbReference type="SUPFAM" id="SSF57850">
    <property type="entry name" value="RING/U-box"/>
    <property type="match status" value="1"/>
</dbReference>
<dbReference type="RefSeq" id="XP_007406392.1">
    <property type="nucleotide sequence ID" value="XM_007406330.1"/>
</dbReference>
<evidence type="ECO:0000313" key="9">
    <source>
        <dbReference type="Proteomes" id="UP000001072"/>
    </source>
</evidence>
<dbReference type="InterPro" id="IPR017907">
    <property type="entry name" value="Znf_RING_CS"/>
</dbReference>
<feature type="domain" description="RING-type" evidence="7">
    <location>
        <begin position="455"/>
        <end position="505"/>
    </location>
</feature>
<evidence type="ECO:0000256" key="1">
    <source>
        <dbReference type="ARBA" id="ARBA00022723"/>
    </source>
</evidence>
<dbReference type="GO" id="GO:0008270">
    <property type="term" value="F:zinc ion binding"/>
    <property type="evidence" value="ECO:0007669"/>
    <property type="project" value="UniProtKB-KW"/>
</dbReference>
<evidence type="ECO:0000313" key="8">
    <source>
        <dbReference type="EMBL" id="EGG10091.1"/>
    </source>
</evidence>
<evidence type="ECO:0000259" key="7">
    <source>
        <dbReference type="PROSITE" id="PS50089"/>
    </source>
</evidence>
<dbReference type="VEuPathDB" id="FungiDB:MELLADRAFT_94433"/>
<dbReference type="InterPro" id="IPR013083">
    <property type="entry name" value="Znf_RING/FYVE/PHD"/>
</dbReference>
<evidence type="ECO:0000256" key="6">
    <source>
        <dbReference type="SAM" id="MobiDB-lite"/>
    </source>
</evidence>
<dbReference type="Proteomes" id="UP000001072">
    <property type="component" value="Unassembled WGS sequence"/>
</dbReference>
<protein>
    <recommendedName>
        <fullName evidence="7">RING-type domain-containing protein</fullName>
    </recommendedName>
</protein>
<evidence type="ECO:0000256" key="2">
    <source>
        <dbReference type="ARBA" id="ARBA00022771"/>
    </source>
</evidence>
<dbReference type="Pfam" id="PF13445">
    <property type="entry name" value="zf-RING_UBOX"/>
    <property type="match status" value="1"/>
</dbReference>
<dbReference type="InParanoid" id="F4RBI1"/>
<dbReference type="PROSITE" id="PS50089">
    <property type="entry name" value="ZF_RING_2"/>
    <property type="match status" value="1"/>
</dbReference>
<evidence type="ECO:0000256" key="5">
    <source>
        <dbReference type="SAM" id="Coils"/>
    </source>
</evidence>
<accession>F4RBI1</accession>
<dbReference type="KEGG" id="mlr:MELLADRAFT_94433"/>
<dbReference type="InterPro" id="IPR027370">
    <property type="entry name" value="Znf-RING_euk"/>
</dbReference>
<name>F4RBI1_MELLP</name>
<sequence>MSESILTIDECFSSPQRPEIKSERLRVRVKTQGESLNIGQLKKAIIKKGYPSLSDPSRITLIIPDGRGTLLHDHMMASMVPLNSNILALVSPSANETTRLHSKNGINLPSILFVYTNASLKTFIKMPESIPLSPSGVWLALNLTWNVTLEQLISYFIGIGFNQDLVVKESHRHDAFLSFSSSGPFSNVNPNHKGYLAPQLMFRLWDAAGLNKLIASQNRDRTRCTSEIEVYSASCFSVDSVSSTSTIHGGPHGYSPKTPTPIPSVIMASPSEHESAYDEGFYQHFNQSARTVTSASSESGRSASSGAYSSYSSSSSSGVDDYSDRESMDWRSSTTTRFSSSNRISNLVKKIQELTQERDRVLGECEKLKENQPCSSKNSHQSRKLEEERTILTNQLKHLNQENCTLKEEIQAEVQTVEALFQRIGDLEAMNHSTQAEVKAEVQSIRENLSGVITCPICCERYGSLSSNADRRPIHLSCGHIFCATCLDTDWRSRFNDGNPNPYRCFNRCTNVDPSRLGEIYLLEEVKEILDRLTAC</sequence>
<keyword evidence="2 4" id="KW-0863">Zinc-finger</keyword>
<keyword evidence="3" id="KW-0862">Zinc</keyword>
<feature type="coiled-coil region" evidence="5">
    <location>
        <begin position="344"/>
        <end position="402"/>
    </location>
</feature>
<keyword evidence="5" id="KW-0175">Coiled coil</keyword>
<dbReference type="AlphaFoldDB" id="F4RBI1"/>
<feature type="compositionally biased region" description="Low complexity" evidence="6">
    <location>
        <begin position="294"/>
        <end position="320"/>
    </location>
</feature>
<proteinExistence type="predicted"/>
<dbReference type="InterPro" id="IPR001841">
    <property type="entry name" value="Znf_RING"/>
</dbReference>
<keyword evidence="1" id="KW-0479">Metal-binding</keyword>
<dbReference type="GeneID" id="18936882"/>
<dbReference type="EMBL" id="GL883095">
    <property type="protein sequence ID" value="EGG10091.1"/>
    <property type="molecule type" value="Genomic_DNA"/>
</dbReference>